<evidence type="ECO:0000256" key="3">
    <source>
        <dbReference type="ARBA" id="ARBA00022777"/>
    </source>
</evidence>
<dbReference type="EMBL" id="RBIM01000003">
    <property type="protein sequence ID" value="RKR00432.1"/>
    <property type="molecule type" value="Genomic_DNA"/>
</dbReference>
<dbReference type="InterPro" id="IPR052028">
    <property type="entry name" value="HipA_Ser/Thr_kinase"/>
</dbReference>
<accession>A0A495DDP1</accession>
<name>A0A495DDP1_9PROT</name>
<evidence type="ECO:0000313" key="6">
    <source>
        <dbReference type="EMBL" id="RKR00432.1"/>
    </source>
</evidence>
<evidence type="ECO:0000313" key="7">
    <source>
        <dbReference type="Proteomes" id="UP000273675"/>
    </source>
</evidence>
<dbReference type="PANTHER" id="PTHR37419:SF8">
    <property type="entry name" value="TOXIN YJJJ"/>
    <property type="match status" value="1"/>
</dbReference>
<evidence type="ECO:0000256" key="1">
    <source>
        <dbReference type="ARBA" id="ARBA00010164"/>
    </source>
</evidence>
<dbReference type="AlphaFoldDB" id="A0A495DDP1"/>
<dbReference type="Pfam" id="PF07804">
    <property type="entry name" value="HipA_C"/>
    <property type="match status" value="1"/>
</dbReference>
<dbReference type="InterPro" id="IPR012893">
    <property type="entry name" value="HipA-like_C"/>
</dbReference>
<comment type="caution">
    <text evidence="6">The sequence shown here is derived from an EMBL/GenBank/DDBJ whole genome shotgun (WGS) entry which is preliminary data.</text>
</comment>
<dbReference type="GO" id="GO:0004674">
    <property type="term" value="F:protein serine/threonine kinase activity"/>
    <property type="evidence" value="ECO:0007669"/>
    <property type="project" value="TreeGrafter"/>
</dbReference>
<keyword evidence="2" id="KW-0808">Transferase</keyword>
<sequence length="434" mass="48447">MTRADVILWGRRIGAALWDDSRDIGAFEYVPEFTRSGIEPAPLAMPLRPGVFEFPDLPRAAFKGLPGLLADSLPDKFGHLLINRWLAEQGRAPGSFNPVERLCYTGRRGMGALEFEPSTRAGPTSEGGTVDISGLVELADHIVKDRLELKGRLAGDDDQLVLEDILRVGTSAGGARAKAVLAWKPATGEFRSGQLDAQAGFEPWLLKFDGVSENADKEIADPLGYGRLEYACHLLAREAGITMSDCRLHEEGGRAHFMTRRFDRTKTGGKLHMQTLAAMRHFDFNQPRAYSYEQAIETIRMLGLGHQTREEMVRRALLNIVIRNQDDHVKNIAFLMDRAGQWSLAPAYDVVYAYNPSGDWTSQHQMSLSGKTDGFELDDLLRFGRFGDIKPARLKAMLDDILAAARNWPRHVAAAEVPERLARTAHSFFRMDWN</sequence>
<comment type="similarity">
    <text evidence="1">Belongs to the HipA Ser/Thr kinase family.</text>
</comment>
<keyword evidence="3 6" id="KW-0418">Kinase</keyword>
<dbReference type="Pfam" id="PF13657">
    <property type="entry name" value="Couple_hipA"/>
    <property type="match status" value="1"/>
</dbReference>
<feature type="domain" description="HipA-like C-terminal" evidence="4">
    <location>
        <begin position="170"/>
        <end position="406"/>
    </location>
</feature>
<feature type="domain" description="HipA N-terminal subdomain 1" evidence="5">
    <location>
        <begin position="4"/>
        <end position="115"/>
    </location>
</feature>
<dbReference type="PANTHER" id="PTHR37419">
    <property type="entry name" value="SERINE/THREONINE-PROTEIN KINASE TOXIN HIPA"/>
    <property type="match status" value="1"/>
</dbReference>
<evidence type="ECO:0000259" key="4">
    <source>
        <dbReference type="Pfam" id="PF07804"/>
    </source>
</evidence>
<dbReference type="InterPro" id="IPR017508">
    <property type="entry name" value="HipA_N1"/>
</dbReference>
<organism evidence="6 7">
    <name type="scientific">Maricaulis maris</name>
    <dbReference type="NCBI Taxonomy" id="74318"/>
    <lineage>
        <taxon>Bacteria</taxon>
        <taxon>Pseudomonadati</taxon>
        <taxon>Pseudomonadota</taxon>
        <taxon>Alphaproteobacteria</taxon>
        <taxon>Maricaulales</taxon>
        <taxon>Maricaulaceae</taxon>
        <taxon>Maricaulis</taxon>
    </lineage>
</organism>
<proteinExistence type="inferred from homology"/>
<evidence type="ECO:0000256" key="2">
    <source>
        <dbReference type="ARBA" id="ARBA00022679"/>
    </source>
</evidence>
<dbReference type="RefSeq" id="WP_121210756.1">
    <property type="nucleotide sequence ID" value="NZ_RBIM01000003.1"/>
</dbReference>
<dbReference type="Gene3D" id="1.10.1070.20">
    <property type="match status" value="1"/>
</dbReference>
<gene>
    <name evidence="6" type="ORF">C7435_1640</name>
</gene>
<dbReference type="GO" id="GO:0005829">
    <property type="term" value="C:cytosol"/>
    <property type="evidence" value="ECO:0007669"/>
    <property type="project" value="TreeGrafter"/>
</dbReference>
<protein>
    <submittedName>
        <fullName evidence="6">Serine/threonine-protein kinase HipA</fullName>
    </submittedName>
</protein>
<dbReference type="OrthoDB" id="9805913at2"/>
<evidence type="ECO:0000259" key="5">
    <source>
        <dbReference type="Pfam" id="PF13657"/>
    </source>
</evidence>
<reference evidence="6 7" key="1">
    <citation type="submission" date="2018-10" db="EMBL/GenBank/DDBJ databases">
        <title>Genomic Encyclopedia of Type Strains, Phase IV (KMG-IV): sequencing the most valuable type-strain genomes for metagenomic binning, comparative biology and taxonomic classification.</title>
        <authorList>
            <person name="Goeker M."/>
        </authorList>
    </citation>
    <scope>NUCLEOTIDE SEQUENCE [LARGE SCALE GENOMIC DNA]</scope>
    <source>
        <strain evidence="6 7">DSM 4734</strain>
    </source>
</reference>
<dbReference type="Proteomes" id="UP000273675">
    <property type="component" value="Unassembled WGS sequence"/>
</dbReference>